<dbReference type="Gene3D" id="3.30.590.10">
    <property type="entry name" value="Glutamine synthetase/guanido kinase, catalytic domain"/>
    <property type="match status" value="1"/>
</dbReference>
<name>A0A8S3BSK8_9BILA</name>
<proteinExistence type="predicted"/>
<dbReference type="AlphaFoldDB" id="A0A8S3BSK8"/>
<gene>
    <name evidence="1" type="ORF">GIL414_LOCUS49259</name>
</gene>
<dbReference type="SUPFAM" id="SSF55931">
    <property type="entry name" value="Glutamine synthetase/guanido kinase"/>
    <property type="match status" value="1"/>
</dbReference>
<organism evidence="1 2">
    <name type="scientific">Rotaria magnacalcarata</name>
    <dbReference type="NCBI Taxonomy" id="392030"/>
    <lineage>
        <taxon>Eukaryota</taxon>
        <taxon>Metazoa</taxon>
        <taxon>Spiralia</taxon>
        <taxon>Gnathifera</taxon>
        <taxon>Rotifera</taxon>
        <taxon>Eurotatoria</taxon>
        <taxon>Bdelloidea</taxon>
        <taxon>Philodinida</taxon>
        <taxon>Philodinidae</taxon>
        <taxon>Rotaria</taxon>
    </lineage>
</organism>
<evidence type="ECO:0000313" key="2">
    <source>
        <dbReference type="Proteomes" id="UP000681720"/>
    </source>
</evidence>
<accession>A0A8S3BSK8</accession>
<reference evidence="1" key="1">
    <citation type="submission" date="2021-02" db="EMBL/GenBank/DDBJ databases">
        <authorList>
            <person name="Nowell W R."/>
        </authorList>
    </citation>
    <scope>NUCLEOTIDE SEQUENCE</scope>
</reference>
<dbReference type="GO" id="GO:0003824">
    <property type="term" value="F:catalytic activity"/>
    <property type="evidence" value="ECO:0007669"/>
    <property type="project" value="InterPro"/>
</dbReference>
<dbReference type="EMBL" id="CAJOBJ010161550">
    <property type="protein sequence ID" value="CAF4848000.1"/>
    <property type="molecule type" value="Genomic_DNA"/>
</dbReference>
<protein>
    <submittedName>
        <fullName evidence="1">Uncharacterized protein</fullName>
    </submittedName>
</protein>
<evidence type="ECO:0000313" key="1">
    <source>
        <dbReference type="EMBL" id="CAF4848000.1"/>
    </source>
</evidence>
<sequence length="47" mass="5591">MQKDQHPIFGLEQEYTLMDRDGWPFGWPKGGYLQPQGILMYEPHLNK</sequence>
<comment type="caution">
    <text evidence="1">The sequence shown here is derived from an EMBL/GenBank/DDBJ whole genome shotgun (WGS) entry which is preliminary data.</text>
</comment>
<dbReference type="Proteomes" id="UP000681720">
    <property type="component" value="Unassembled WGS sequence"/>
</dbReference>
<dbReference type="InterPro" id="IPR014746">
    <property type="entry name" value="Gln_synth/guanido_kin_cat_dom"/>
</dbReference>